<dbReference type="GO" id="GO:0003700">
    <property type="term" value="F:DNA-binding transcription factor activity"/>
    <property type="evidence" value="ECO:0007669"/>
    <property type="project" value="TreeGrafter"/>
</dbReference>
<name>A0AAW1J674_SAPOF</name>
<evidence type="ECO:0000259" key="5">
    <source>
        <dbReference type="PROSITE" id="PS51017"/>
    </source>
</evidence>
<dbReference type="PANTHER" id="PTHR31319">
    <property type="entry name" value="ZINC FINGER PROTEIN CONSTANS-LIKE 4"/>
    <property type="match status" value="1"/>
</dbReference>
<dbReference type="GO" id="GO:0009909">
    <property type="term" value="P:regulation of flower development"/>
    <property type="evidence" value="ECO:0007669"/>
    <property type="project" value="InterPro"/>
</dbReference>
<proteinExistence type="predicted"/>
<keyword evidence="2 3" id="KW-0539">Nucleus</keyword>
<comment type="caution">
    <text evidence="6">The sequence shown here is derived from an EMBL/GenBank/DDBJ whole genome shotgun (WGS) entry which is preliminary data.</text>
</comment>
<dbReference type="InterPro" id="IPR045281">
    <property type="entry name" value="CONSTANS-like"/>
</dbReference>
<dbReference type="Proteomes" id="UP001443914">
    <property type="component" value="Unassembled WGS sequence"/>
</dbReference>
<dbReference type="PROSITE" id="PS51017">
    <property type="entry name" value="CCT"/>
    <property type="match status" value="1"/>
</dbReference>
<organism evidence="6 7">
    <name type="scientific">Saponaria officinalis</name>
    <name type="common">Common soapwort</name>
    <name type="synonym">Lychnis saponaria</name>
    <dbReference type="NCBI Taxonomy" id="3572"/>
    <lineage>
        <taxon>Eukaryota</taxon>
        <taxon>Viridiplantae</taxon>
        <taxon>Streptophyta</taxon>
        <taxon>Embryophyta</taxon>
        <taxon>Tracheophyta</taxon>
        <taxon>Spermatophyta</taxon>
        <taxon>Magnoliopsida</taxon>
        <taxon>eudicotyledons</taxon>
        <taxon>Gunneridae</taxon>
        <taxon>Pentapetalae</taxon>
        <taxon>Caryophyllales</taxon>
        <taxon>Caryophyllaceae</taxon>
        <taxon>Caryophylleae</taxon>
        <taxon>Saponaria</taxon>
    </lineage>
</organism>
<comment type="subcellular location">
    <subcellularLocation>
        <location evidence="1 3">Nucleus</location>
    </subcellularLocation>
</comment>
<evidence type="ECO:0000256" key="3">
    <source>
        <dbReference type="PROSITE-ProRule" id="PRU00357"/>
    </source>
</evidence>
<dbReference type="PANTHER" id="PTHR31319:SF103">
    <property type="entry name" value="CCT MOTIF FAMILY PROTEIN"/>
    <property type="match status" value="1"/>
</dbReference>
<feature type="region of interest" description="Disordered" evidence="4">
    <location>
        <begin position="221"/>
        <end position="243"/>
    </location>
</feature>
<reference evidence="6" key="1">
    <citation type="submission" date="2024-03" db="EMBL/GenBank/DDBJ databases">
        <title>WGS assembly of Saponaria officinalis var. Norfolk2.</title>
        <authorList>
            <person name="Jenkins J."/>
            <person name="Shu S."/>
            <person name="Grimwood J."/>
            <person name="Barry K."/>
            <person name="Goodstein D."/>
            <person name="Schmutz J."/>
            <person name="Leebens-Mack J."/>
            <person name="Osbourn A."/>
        </authorList>
    </citation>
    <scope>NUCLEOTIDE SEQUENCE [LARGE SCALE GENOMIC DNA]</scope>
    <source>
        <strain evidence="6">JIC</strain>
    </source>
</reference>
<dbReference type="GO" id="GO:0005634">
    <property type="term" value="C:nucleus"/>
    <property type="evidence" value="ECO:0007669"/>
    <property type="project" value="UniProtKB-SubCell"/>
</dbReference>
<dbReference type="Pfam" id="PF06203">
    <property type="entry name" value="CCT"/>
    <property type="match status" value="1"/>
</dbReference>
<accession>A0AAW1J674</accession>
<evidence type="ECO:0000313" key="6">
    <source>
        <dbReference type="EMBL" id="KAK9698557.1"/>
    </source>
</evidence>
<feature type="domain" description="CCT" evidence="5">
    <location>
        <begin position="254"/>
        <end position="296"/>
    </location>
</feature>
<evidence type="ECO:0000313" key="7">
    <source>
        <dbReference type="Proteomes" id="UP001443914"/>
    </source>
</evidence>
<feature type="compositionally biased region" description="Polar residues" evidence="4">
    <location>
        <begin position="221"/>
        <end position="232"/>
    </location>
</feature>
<evidence type="ECO:0000256" key="4">
    <source>
        <dbReference type="SAM" id="MobiDB-lite"/>
    </source>
</evidence>
<dbReference type="InterPro" id="IPR010402">
    <property type="entry name" value="CCT_domain"/>
</dbReference>
<keyword evidence="7" id="KW-1185">Reference proteome</keyword>
<sequence length="357" mass="41113">MGSEMFVFDEANYYPDEFSGSNFFTDPLSTLSDSSIDSLLQEISDDQNKNPQICTQISADEAQSLDQITHALFSDSPPSNQLETLSIQGQFGHFTHLTNSPNSLGNVYRGNNNNYCGFPEVKNEEFHNHLGFDYSSSQNNNNNNSYYFNCGGDTMLKFMQRSYSSNSFDGEPGFLPPPRFDPLLEVRNFNHISECSQIRRVCSTGDLPKVEMNPQTCTQAISSTSPMSGEDSNYNNNNNEENNYKVGRYSAEERKERIDRYRAKRTQRNFNKTIKYACRKTLADNRPRIRGRFARNDETDDIPKPTSCFSRFDHHHDLWVENLQEEEDERILGRGRERGRFLNNFGATTQFHYCAYN</sequence>
<dbReference type="EMBL" id="JBDFQZ010000008">
    <property type="protein sequence ID" value="KAK9698557.1"/>
    <property type="molecule type" value="Genomic_DNA"/>
</dbReference>
<evidence type="ECO:0000256" key="2">
    <source>
        <dbReference type="ARBA" id="ARBA00023242"/>
    </source>
</evidence>
<dbReference type="AlphaFoldDB" id="A0AAW1J674"/>
<protein>
    <recommendedName>
        <fullName evidence="5">CCT domain-containing protein</fullName>
    </recommendedName>
</protein>
<evidence type="ECO:0000256" key="1">
    <source>
        <dbReference type="ARBA" id="ARBA00004123"/>
    </source>
</evidence>
<gene>
    <name evidence="6" type="ORF">RND81_08G113100</name>
</gene>